<dbReference type="AlphaFoldDB" id="A0A974P1V0"/>
<dbReference type="EMBL" id="CP068570">
    <property type="protein sequence ID" value="QQZ49706.1"/>
    <property type="molecule type" value="Genomic_DNA"/>
</dbReference>
<evidence type="ECO:0000313" key="2">
    <source>
        <dbReference type="EMBL" id="QQZ49706.1"/>
    </source>
</evidence>
<reference evidence="2" key="1">
    <citation type="submission" date="2021-01" db="EMBL/GenBank/DDBJ databases">
        <title>Genome sequence of Phenylobacterium sp. 20VBR1 isolated from a valley glaceir, Ny-Alesund, Svalbard.</title>
        <authorList>
            <person name="Thomas F.A."/>
            <person name="Krishnan K.P."/>
            <person name="Sinha R.K."/>
        </authorList>
    </citation>
    <scope>NUCLEOTIDE SEQUENCE</scope>
    <source>
        <strain evidence="2">20VBR1</strain>
    </source>
</reference>
<proteinExistence type="predicted"/>
<protein>
    <submittedName>
        <fullName evidence="2">Uncharacterized protein</fullName>
    </submittedName>
</protein>
<accession>A0A974P1V0</accession>
<feature type="region of interest" description="Disordered" evidence="1">
    <location>
        <begin position="19"/>
        <end position="49"/>
    </location>
</feature>
<organism evidence="2">
    <name type="scientific">Phenylobacterium glaciei</name>
    <dbReference type="NCBI Taxonomy" id="2803784"/>
    <lineage>
        <taxon>Bacteria</taxon>
        <taxon>Pseudomonadati</taxon>
        <taxon>Pseudomonadota</taxon>
        <taxon>Alphaproteobacteria</taxon>
        <taxon>Caulobacterales</taxon>
        <taxon>Caulobacteraceae</taxon>
        <taxon>Phenylobacterium</taxon>
    </lineage>
</organism>
<evidence type="ECO:0000256" key="1">
    <source>
        <dbReference type="SAM" id="MobiDB-lite"/>
    </source>
</evidence>
<name>A0A974P1V0_9CAUL</name>
<feature type="compositionally biased region" description="Low complexity" evidence="1">
    <location>
        <begin position="19"/>
        <end position="39"/>
    </location>
</feature>
<sequence length="84" mass="8300">MAPEAPVATPARIETPRATARVAATPTRVARARPAPAAVSAEGVGTNASATLPATPQAYSGSAQTSASAPMTIVIPPVTAAPRR</sequence>
<gene>
    <name evidence="2" type="ORF">JKL49_23130</name>
</gene>